<dbReference type="EMBL" id="LAZR01029335">
    <property type="protein sequence ID" value="KKL59887.1"/>
    <property type="molecule type" value="Genomic_DNA"/>
</dbReference>
<proteinExistence type="predicted"/>
<sequence>MTDRIKLHFLSETGVSLQSDPMFTMGKYTEPPKTTWAEKRRNKLRWKLKCNMALKNSFLFWILLLPICISETIGLLFLYGVLDNYVQGAIVGFFGAILIIEAWIITYILLNDCFETDAHYIHLKP</sequence>
<accession>A0A0F9G9K2</accession>
<evidence type="ECO:0000313" key="2">
    <source>
        <dbReference type="EMBL" id="KKL59887.1"/>
    </source>
</evidence>
<keyword evidence="1" id="KW-0812">Transmembrane</keyword>
<protein>
    <submittedName>
        <fullName evidence="2">Uncharacterized protein</fullName>
    </submittedName>
</protein>
<gene>
    <name evidence="2" type="ORF">LCGC14_2210820</name>
</gene>
<feature type="transmembrane region" description="Helical" evidence="1">
    <location>
        <begin position="88"/>
        <end position="110"/>
    </location>
</feature>
<evidence type="ECO:0000256" key="1">
    <source>
        <dbReference type="SAM" id="Phobius"/>
    </source>
</evidence>
<comment type="caution">
    <text evidence="2">The sequence shown here is derived from an EMBL/GenBank/DDBJ whole genome shotgun (WGS) entry which is preliminary data.</text>
</comment>
<keyword evidence="1" id="KW-1133">Transmembrane helix</keyword>
<feature type="transmembrane region" description="Helical" evidence="1">
    <location>
        <begin position="58"/>
        <end position="82"/>
    </location>
</feature>
<reference evidence="2" key="1">
    <citation type="journal article" date="2015" name="Nature">
        <title>Complex archaea that bridge the gap between prokaryotes and eukaryotes.</title>
        <authorList>
            <person name="Spang A."/>
            <person name="Saw J.H."/>
            <person name="Jorgensen S.L."/>
            <person name="Zaremba-Niedzwiedzka K."/>
            <person name="Martijn J."/>
            <person name="Lind A.E."/>
            <person name="van Eijk R."/>
            <person name="Schleper C."/>
            <person name="Guy L."/>
            <person name="Ettema T.J."/>
        </authorList>
    </citation>
    <scope>NUCLEOTIDE SEQUENCE</scope>
</reference>
<keyword evidence="1" id="KW-0472">Membrane</keyword>
<name>A0A0F9G9K2_9ZZZZ</name>
<dbReference type="AlphaFoldDB" id="A0A0F9G9K2"/>
<organism evidence="2">
    <name type="scientific">marine sediment metagenome</name>
    <dbReference type="NCBI Taxonomy" id="412755"/>
    <lineage>
        <taxon>unclassified sequences</taxon>
        <taxon>metagenomes</taxon>
        <taxon>ecological metagenomes</taxon>
    </lineage>
</organism>